<feature type="region of interest" description="Disordered" evidence="1">
    <location>
        <begin position="76"/>
        <end position="210"/>
    </location>
</feature>
<feature type="domain" description="DNA helicase TraI type C-terminal" evidence="2">
    <location>
        <begin position="6"/>
        <end position="95"/>
    </location>
</feature>
<evidence type="ECO:0000313" key="4">
    <source>
        <dbReference type="Proteomes" id="UP000193785"/>
    </source>
</evidence>
<dbReference type="InterPro" id="IPR009767">
    <property type="entry name" value="DNA_helicase_TraI_C"/>
</dbReference>
<organism evidence="3 4">
    <name type="scientific">Pantoea septica</name>
    <dbReference type="NCBI Taxonomy" id="472695"/>
    <lineage>
        <taxon>Bacteria</taxon>
        <taxon>Pseudomonadati</taxon>
        <taxon>Pseudomonadota</taxon>
        <taxon>Gammaproteobacteria</taxon>
        <taxon>Enterobacterales</taxon>
        <taxon>Erwiniaceae</taxon>
        <taxon>Pantoea</taxon>
    </lineage>
</organism>
<proteinExistence type="predicted"/>
<gene>
    <name evidence="3" type="ORF">HA46_19675</name>
</gene>
<comment type="caution">
    <text evidence="3">The sequence shown here is derived from an EMBL/GenBank/DDBJ whole genome shotgun (WGS) entry which is preliminary data.</text>
</comment>
<dbReference type="RefSeq" id="WP_084886489.1">
    <property type="nucleotide sequence ID" value="NZ_DALZAN010000078.1"/>
</dbReference>
<feature type="compositionally biased region" description="Low complexity" evidence="1">
    <location>
        <begin position="95"/>
        <end position="105"/>
    </location>
</feature>
<evidence type="ECO:0000259" key="2">
    <source>
        <dbReference type="Pfam" id="PF07057"/>
    </source>
</evidence>
<keyword evidence="4" id="KW-1185">Reference proteome</keyword>
<feature type="compositionally biased region" description="Basic and acidic residues" evidence="1">
    <location>
        <begin position="166"/>
        <end position="210"/>
    </location>
</feature>
<dbReference type="EMBL" id="MLJJ01000064">
    <property type="protein sequence ID" value="ORM90428.1"/>
    <property type="molecule type" value="Genomic_DNA"/>
</dbReference>
<feature type="compositionally biased region" description="Basic and acidic residues" evidence="1">
    <location>
        <begin position="107"/>
        <end position="152"/>
    </location>
</feature>
<evidence type="ECO:0000313" key="3">
    <source>
        <dbReference type="EMBL" id="ORM90428.1"/>
    </source>
</evidence>
<dbReference type="Proteomes" id="UP000193785">
    <property type="component" value="Unassembled WGS sequence"/>
</dbReference>
<protein>
    <recommendedName>
        <fullName evidence="2">DNA helicase TraI type C-terminal domain-containing protein</fullName>
    </recommendedName>
</protein>
<name>A0ABX3UM25_9GAMM</name>
<reference evidence="3 4" key="1">
    <citation type="journal article" date="2017" name="Antonie Van Leeuwenhoek">
        <title>Phylogenomic resolution of the bacterial genus Pantoea and its relationship with Erwinia and Tatumella.</title>
        <authorList>
            <person name="Palmer M."/>
            <person name="Steenkamp E.T."/>
            <person name="Coetzee M.P."/>
            <person name="Chan W.Y."/>
            <person name="van Zyl E."/>
            <person name="De Maayer P."/>
            <person name="Coutinho T.A."/>
            <person name="Blom J."/>
            <person name="Smits T.H."/>
            <person name="Duffy B."/>
            <person name="Venter S.N."/>
        </authorList>
    </citation>
    <scope>NUCLEOTIDE SEQUENCE [LARGE SCALE GENOMIC DNA]</scope>
    <source>
        <strain evidence="3 4">LMG 5345</strain>
    </source>
</reference>
<accession>A0ABX3UM25</accession>
<evidence type="ECO:0000256" key="1">
    <source>
        <dbReference type="SAM" id="MobiDB-lite"/>
    </source>
</evidence>
<sequence length="210" mass="23153">MAGKAPEMLWPVINEHGRQRGNWHVPVSPSSGEVDFSAAHYEGAADGSRIVLQRGEKYGKVLEAADVAEALQLMKDNPESPVVLSADHSERPDARGASAAATSGGEELDRREAEALEKAVKAALGQEEKEPEPVAPEEARSAPDERESEREAALAAALEELQEEAFDYRDYDLTPERDDRAMMNDEVNVMRHERSEPEPEFGHKPQKTLE</sequence>
<dbReference type="Pfam" id="PF07057">
    <property type="entry name" value="TraI_C"/>
    <property type="match status" value="1"/>
</dbReference>